<feature type="domain" description="THUMP" evidence="3">
    <location>
        <begin position="161"/>
        <end position="286"/>
    </location>
</feature>
<dbReference type="GO" id="GO:0003723">
    <property type="term" value="F:RNA binding"/>
    <property type="evidence" value="ECO:0007669"/>
    <property type="project" value="UniProtKB-UniRule"/>
</dbReference>
<dbReference type="Gene3D" id="3.30.2300.10">
    <property type="entry name" value="THUMP superfamily"/>
    <property type="match status" value="1"/>
</dbReference>
<dbReference type="Proteomes" id="UP001201980">
    <property type="component" value="Unassembled WGS sequence"/>
</dbReference>
<dbReference type="PROSITE" id="PS51165">
    <property type="entry name" value="THUMP"/>
    <property type="match status" value="1"/>
</dbReference>
<feature type="compositionally biased region" description="Basic and acidic residues" evidence="2">
    <location>
        <begin position="342"/>
        <end position="352"/>
    </location>
</feature>
<dbReference type="AlphaFoldDB" id="A0AAD5RJN2"/>
<dbReference type="InterPro" id="IPR004114">
    <property type="entry name" value="THUMP_dom"/>
</dbReference>
<feature type="region of interest" description="Disordered" evidence="2">
    <location>
        <begin position="1"/>
        <end position="39"/>
    </location>
</feature>
<evidence type="ECO:0000256" key="1">
    <source>
        <dbReference type="PROSITE-ProRule" id="PRU00529"/>
    </source>
</evidence>
<evidence type="ECO:0000313" key="4">
    <source>
        <dbReference type="EMBL" id="KAJ2892159.1"/>
    </source>
</evidence>
<evidence type="ECO:0000313" key="5">
    <source>
        <dbReference type="Proteomes" id="UP001201980"/>
    </source>
</evidence>
<feature type="compositionally biased region" description="Basic residues" evidence="2">
    <location>
        <begin position="1"/>
        <end position="10"/>
    </location>
</feature>
<name>A0AAD5RJN2_9PEZI</name>
<dbReference type="CDD" id="cd11717">
    <property type="entry name" value="THUMP_THUMPD1_like"/>
    <property type="match status" value="1"/>
</dbReference>
<evidence type="ECO:0000259" key="3">
    <source>
        <dbReference type="PROSITE" id="PS51165"/>
    </source>
</evidence>
<dbReference type="PANTHER" id="PTHR13452:SF10">
    <property type="entry name" value="THUMP DOMAIN-CONTAINING PROTEIN 1"/>
    <property type="match status" value="1"/>
</dbReference>
<comment type="caution">
    <text evidence="4">The sequence shown here is derived from an EMBL/GenBank/DDBJ whole genome shotgun (WGS) entry which is preliminary data.</text>
</comment>
<dbReference type="GO" id="GO:0006400">
    <property type="term" value="P:tRNA modification"/>
    <property type="evidence" value="ECO:0007669"/>
    <property type="project" value="InterPro"/>
</dbReference>
<feature type="region of interest" description="Disordered" evidence="2">
    <location>
        <begin position="322"/>
        <end position="352"/>
    </location>
</feature>
<accession>A0AAD5RJN2</accession>
<proteinExistence type="predicted"/>
<dbReference type="InterPro" id="IPR040183">
    <property type="entry name" value="THUMPD1-like"/>
</dbReference>
<protein>
    <submittedName>
        <fullName evidence="4">Thump domain containing protein</fullName>
    </submittedName>
</protein>
<evidence type="ECO:0000256" key="2">
    <source>
        <dbReference type="SAM" id="MobiDB-lite"/>
    </source>
</evidence>
<dbReference type="Pfam" id="PF02926">
    <property type="entry name" value="THUMP"/>
    <property type="match status" value="1"/>
</dbReference>
<organism evidence="4 5">
    <name type="scientific">Zalerion maritima</name>
    <dbReference type="NCBI Taxonomy" id="339359"/>
    <lineage>
        <taxon>Eukaryota</taxon>
        <taxon>Fungi</taxon>
        <taxon>Dikarya</taxon>
        <taxon>Ascomycota</taxon>
        <taxon>Pezizomycotina</taxon>
        <taxon>Sordariomycetes</taxon>
        <taxon>Lulworthiomycetidae</taxon>
        <taxon>Lulworthiales</taxon>
        <taxon>Lulworthiaceae</taxon>
        <taxon>Zalerion</taxon>
    </lineage>
</organism>
<keyword evidence="1" id="KW-0694">RNA-binding</keyword>
<dbReference type="PANTHER" id="PTHR13452">
    <property type="entry name" value="THUMP DOMAIN CONTAINING PROTEIN 1-RELATED"/>
    <property type="match status" value="1"/>
</dbReference>
<sequence length="352" mass="39691">MGESKKRKQGGHGQGQNSKRRKHASQHNDGDESRPKNHNRIQALRLERGFVEDGDVGIWVTCARGQEGKAAREVTTLFDDYVQRLYGIKPPGDENEDEEENGDIAASIEKELSSIKTEKKSPTRPFTIIRVNLDCVLFARTSEPIEPVTFCREICRSIQKTSGDNRRWMSRYLNRLTPVIHTARATPEGVVEVGRKVLPQWFMMMNPPPEEDASITKAAEETGSSSDYSFAIRPSFRNHNTLKRIDLIQQIASLINGQKHKVDLSSPDKVILVDVYEAFICMSVVDGDWEQLRRYNLGELFRESKKEMQNSTDEIVAEVKEAKGDEGGMKVTQDTAVVEAESSAKDRPVPKS</sequence>
<feature type="compositionally biased region" description="Basic and acidic residues" evidence="2">
    <location>
        <begin position="26"/>
        <end position="35"/>
    </location>
</feature>
<keyword evidence="5" id="KW-1185">Reference proteome</keyword>
<dbReference type="EMBL" id="JAKWBI020000877">
    <property type="protein sequence ID" value="KAJ2892159.1"/>
    <property type="molecule type" value="Genomic_DNA"/>
</dbReference>
<reference evidence="4" key="1">
    <citation type="submission" date="2022-07" db="EMBL/GenBank/DDBJ databases">
        <title>Draft genome sequence of Zalerion maritima ATCC 34329, a (micro)plastics degrading marine fungus.</title>
        <authorList>
            <person name="Paco A."/>
            <person name="Goncalves M.F.M."/>
            <person name="Rocha-Santos T.A.P."/>
            <person name="Alves A."/>
        </authorList>
    </citation>
    <scope>NUCLEOTIDE SEQUENCE</scope>
    <source>
        <strain evidence="4">ATCC 34329</strain>
    </source>
</reference>
<dbReference type="SUPFAM" id="SSF143437">
    <property type="entry name" value="THUMP domain-like"/>
    <property type="match status" value="1"/>
</dbReference>
<gene>
    <name evidence="4" type="ORF">MKZ38_010182</name>
</gene>